<dbReference type="EMBL" id="JAWWNJ010000117">
    <property type="protein sequence ID" value="KAK6991517.1"/>
    <property type="molecule type" value="Genomic_DNA"/>
</dbReference>
<feature type="compositionally biased region" description="Basic and acidic residues" evidence="1">
    <location>
        <begin position="314"/>
        <end position="326"/>
    </location>
</feature>
<name>A0AAV9ZSN9_9AGAR</name>
<dbReference type="EMBL" id="JAWWNJ010000117">
    <property type="protein sequence ID" value="KAK6991540.1"/>
    <property type="molecule type" value="Genomic_DNA"/>
</dbReference>
<proteinExistence type="predicted"/>
<feature type="region of interest" description="Disordered" evidence="1">
    <location>
        <begin position="1"/>
        <end position="40"/>
    </location>
</feature>
<organism evidence="2 4">
    <name type="scientific">Favolaschia claudopus</name>
    <dbReference type="NCBI Taxonomy" id="2862362"/>
    <lineage>
        <taxon>Eukaryota</taxon>
        <taxon>Fungi</taxon>
        <taxon>Dikarya</taxon>
        <taxon>Basidiomycota</taxon>
        <taxon>Agaricomycotina</taxon>
        <taxon>Agaricomycetes</taxon>
        <taxon>Agaricomycetidae</taxon>
        <taxon>Agaricales</taxon>
        <taxon>Marasmiineae</taxon>
        <taxon>Mycenaceae</taxon>
        <taxon>Favolaschia</taxon>
    </lineage>
</organism>
<dbReference type="AlphaFoldDB" id="A0AAV9ZSN9"/>
<evidence type="ECO:0000313" key="3">
    <source>
        <dbReference type="EMBL" id="KAK6991540.1"/>
    </source>
</evidence>
<gene>
    <name evidence="2" type="ORF">R3P38DRAFT_2803809</name>
    <name evidence="3" type="ORF">R3P38DRAFT_2803834</name>
</gene>
<evidence type="ECO:0000313" key="4">
    <source>
        <dbReference type="Proteomes" id="UP001362999"/>
    </source>
</evidence>
<feature type="compositionally biased region" description="Basic and acidic residues" evidence="1">
    <location>
        <begin position="334"/>
        <end position="347"/>
    </location>
</feature>
<feature type="region of interest" description="Disordered" evidence="1">
    <location>
        <begin position="145"/>
        <end position="179"/>
    </location>
</feature>
<accession>A0AAV9ZSN9</accession>
<evidence type="ECO:0000256" key="1">
    <source>
        <dbReference type="SAM" id="MobiDB-lite"/>
    </source>
</evidence>
<feature type="compositionally biased region" description="Basic and acidic residues" evidence="1">
    <location>
        <begin position="30"/>
        <end position="40"/>
    </location>
</feature>
<feature type="region of interest" description="Disordered" evidence="1">
    <location>
        <begin position="92"/>
        <end position="120"/>
    </location>
</feature>
<feature type="region of interest" description="Disordered" evidence="1">
    <location>
        <begin position="314"/>
        <end position="347"/>
    </location>
</feature>
<keyword evidence="4" id="KW-1185">Reference proteome</keyword>
<dbReference type="Proteomes" id="UP001362999">
    <property type="component" value="Unassembled WGS sequence"/>
</dbReference>
<feature type="compositionally biased region" description="Low complexity" evidence="1">
    <location>
        <begin position="108"/>
        <end position="118"/>
    </location>
</feature>
<comment type="caution">
    <text evidence="2">The sequence shown here is derived from an EMBL/GenBank/DDBJ whole genome shotgun (WGS) entry which is preliminary data.</text>
</comment>
<protein>
    <submittedName>
        <fullName evidence="2">Uncharacterized protein</fullName>
    </submittedName>
</protein>
<sequence length="347" mass="39983">MTGAQSQQVLPAGLDMPLLRDTSQVSAVQEDPKRRSNSRHELSGWIDVMMSSRRRDTFPGISGSEQRIARVFISEAICDGGDWSDTIKIERRRGQYERSRRAARRRGASASSNSNESYFHPTRYPFELTNPLDFKPLHRTDLQVRQTPAAAEQRSKSSACSQFEESKEEKWNRSGKLPPGIEISRVKTEEILKTEGVGKRGRLAVIEIFKASQTRKGNYSRAARRFFIHQRSWRNTSRWRPQQLSLRQRLMVIACVGDGGRREEEGRRVTSVWDRPTYVAGSARAYLKQAGTITRLAQEVSGYYRKLGALYPEAEKQKQKEDKTTEIQDPVEMNTRREMLRRDWRGE</sequence>
<evidence type="ECO:0000313" key="2">
    <source>
        <dbReference type="EMBL" id="KAK6991517.1"/>
    </source>
</evidence>
<reference evidence="2 4" key="1">
    <citation type="journal article" date="2024" name="J Genomics">
        <title>Draft genome sequencing and assembly of Favolaschia claudopus CIRM-BRFM 2984 isolated from oak limbs.</title>
        <authorList>
            <person name="Navarro D."/>
            <person name="Drula E."/>
            <person name="Chaduli D."/>
            <person name="Cazenave R."/>
            <person name="Ahrendt S."/>
            <person name="Wang J."/>
            <person name="Lipzen A."/>
            <person name="Daum C."/>
            <person name="Barry K."/>
            <person name="Grigoriev I.V."/>
            <person name="Favel A."/>
            <person name="Rosso M.N."/>
            <person name="Martin F."/>
        </authorList>
    </citation>
    <scope>NUCLEOTIDE SEQUENCE [LARGE SCALE GENOMIC DNA]</scope>
    <source>
        <strain evidence="2 4">CIRM-BRFM 2984</strain>
    </source>
</reference>